<evidence type="ECO:0000313" key="2">
    <source>
        <dbReference type="EMBL" id="KAK8027258.1"/>
    </source>
</evidence>
<dbReference type="EMBL" id="JAQQWI010000007">
    <property type="protein sequence ID" value="KAK8027258.1"/>
    <property type="molecule type" value="Genomic_DNA"/>
</dbReference>
<feature type="coiled-coil region" evidence="1">
    <location>
        <begin position="86"/>
        <end position="130"/>
    </location>
</feature>
<evidence type="ECO:0000313" key="3">
    <source>
        <dbReference type="Proteomes" id="UP001396898"/>
    </source>
</evidence>
<accession>A0ABR1S668</accession>
<keyword evidence="3" id="KW-1185">Reference proteome</keyword>
<evidence type="ECO:0000256" key="1">
    <source>
        <dbReference type="SAM" id="Coils"/>
    </source>
</evidence>
<comment type="caution">
    <text evidence="2">The sequence shown here is derived from an EMBL/GenBank/DDBJ whole genome shotgun (WGS) entry which is preliminary data.</text>
</comment>
<dbReference type="PANTHER" id="PTHR21974:SF2">
    <property type="entry name" value="RE15880P"/>
    <property type="match status" value="1"/>
</dbReference>
<reference evidence="2 3" key="1">
    <citation type="submission" date="2023-01" db="EMBL/GenBank/DDBJ databases">
        <title>Analysis of 21 Apiospora genomes using comparative genomics revels a genus with tremendous synthesis potential of carbohydrate active enzymes and secondary metabolites.</title>
        <authorList>
            <person name="Sorensen T."/>
        </authorList>
    </citation>
    <scope>NUCLEOTIDE SEQUENCE [LARGE SCALE GENOMIC DNA]</scope>
    <source>
        <strain evidence="2 3">CBS 20057</strain>
    </source>
</reference>
<name>A0ABR1S668_9PEZI</name>
<protein>
    <recommendedName>
        <fullName evidence="4">DUF4200 domain-containing protein</fullName>
    </recommendedName>
</protein>
<proteinExistence type="predicted"/>
<sequence>MASTTERIQTNAERNRLLLSILSETDHAKPSLQQHDFYLNDLDRQLADAIRWVKEVDKKRQKELKEHKKYRDSVMKRFAFKVSGNKDKFEERAAKEEREYFDALQDEHKAKEQEKNLKSLREAAMVHRTELQGMMSRHNSAQHDLDTMYDAIFDGPTPEFPEEDSKEQVAKEALQAYHEGKLQAEGEMEVIKMLSEVMRRMDEALNHIEDALDHSRLDMFGGGTIMDMMERSALHKAELAIEEARRLMKQARRQSNRQVTPLLPVHIASGSIMSDVVFDNIFTDMAFHDKIKASRADVGRCRLDVECQLADARSRYQRQEQVVQEKAQLLETGRAELQHARELIFEHATAAAGPSMQKVDDTVGEE</sequence>
<gene>
    <name evidence="2" type="ORF">PG991_004314</name>
</gene>
<dbReference type="Proteomes" id="UP001396898">
    <property type="component" value="Unassembled WGS sequence"/>
</dbReference>
<keyword evidence="1" id="KW-0175">Coiled coil</keyword>
<dbReference type="PANTHER" id="PTHR21974">
    <property type="entry name" value="RE15880P"/>
    <property type="match status" value="1"/>
</dbReference>
<organism evidence="2 3">
    <name type="scientific">Apiospora marii</name>
    <dbReference type="NCBI Taxonomy" id="335849"/>
    <lineage>
        <taxon>Eukaryota</taxon>
        <taxon>Fungi</taxon>
        <taxon>Dikarya</taxon>
        <taxon>Ascomycota</taxon>
        <taxon>Pezizomycotina</taxon>
        <taxon>Sordariomycetes</taxon>
        <taxon>Xylariomycetidae</taxon>
        <taxon>Amphisphaeriales</taxon>
        <taxon>Apiosporaceae</taxon>
        <taxon>Apiospora</taxon>
    </lineage>
</organism>
<evidence type="ECO:0008006" key="4">
    <source>
        <dbReference type="Google" id="ProtNLM"/>
    </source>
</evidence>